<evidence type="ECO:0000259" key="4">
    <source>
        <dbReference type="PROSITE" id="PS50956"/>
    </source>
</evidence>
<dbReference type="STRING" id="213554.FF32_04695"/>
<keyword evidence="3" id="KW-0804">Transcription</keyword>
<dbReference type="GO" id="GO:0005829">
    <property type="term" value="C:cytosol"/>
    <property type="evidence" value="ECO:0007669"/>
    <property type="project" value="TreeGrafter"/>
</dbReference>
<dbReference type="InterPro" id="IPR000485">
    <property type="entry name" value="AsnC-type_HTH_dom"/>
</dbReference>
<dbReference type="RefSeq" id="WP_088699500.1">
    <property type="nucleotide sequence ID" value="NZ_JPUA01000019.1"/>
</dbReference>
<dbReference type="SUPFAM" id="SSF54909">
    <property type="entry name" value="Dimeric alpha+beta barrel"/>
    <property type="match status" value="1"/>
</dbReference>
<comment type="caution">
    <text evidence="5">The sequence shown here is derived from an EMBL/GenBank/DDBJ whole genome shotgun (WGS) entry which is preliminary data.</text>
</comment>
<evidence type="ECO:0000313" key="6">
    <source>
        <dbReference type="Proteomes" id="UP000197334"/>
    </source>
</evidence>
<organism evidence="5 6">
    <name type="scientific">Halomonas campaniensis</name>
    <dbReference type="NCBI Taxonomy" id="213554"/>
    <lineage>
        <taxon>Bacteria</taxon>
        <taxon>Pseudomonadati</taxon>
        <taxon>Pseudomonadota</taxon>
        <taxon>Gammaproteobacteria</taxon>
        <taxon>Oceanospirillales</taxon>
        <taxon>Halomonadaceae</taxon>
        <taxon>Halomonas</taxon>
    </lineage>
</organism>
<dbReference type="PRINTS" id="PR00033">
    <property type="entry name" value="HTHASNC"/>
</dbReference>
<name>A0A246S1Z0_9GAMM</name>
<dbReference type="InterPro" id="IPR011991">
    <property type="entry name" value="ArsR-like_HTH"/>
</dbReference>
<gene>
    <name evidence="5" type="ORF">JI62_07110</name>
</gene>
<evidence type="ECO:0000313" key="5">
    <source>
        <dbReference type="EMBL" id="OWV30432.1"/>
    </source>
</evidence>
<dbReference type="InterPro" id="IPR011008">
    <property type="entry name" value="Dimeric_a/b-barrel"/>
</dbReference>
<dbReference type="Proteomes" id="UP000197334">
    <property type="component" value="Unassembled WGS sequence"/>
</dbReference>
<dbReference type="InterPro" id="IPR019887">
    <property type="entry name" value="Tscrpt_reg_AsnC/Lrp_C"/>
</dbReference>
<sequence>MHGISLDRYDLAILSELQKNSALTNSELGERVSLSPSQCSRRKARLEAEGVIKGYSARLDATSLGFGLRAITRVNLKAHGESMDGDFVTLLTKHAMVREAYSVSGDADYVLHIIAKDLTAFSDFIHHHLLPHPNVTQVRSEIILRSMKEEPGLPVKGG</sequence>
<dbReference type="OrthoDB" id="8590699at2"/>
<dbReference type="CDD" id="cd00090">
    <property type="entry name" value="HTH_ARSR"/>
    <property type="match status" value="1"/>
</dbReference>
<dbReference type="Pfam" id="PF13412">
    <property type="entry name" value="HTH_24"/>
    <property type="match status" value="1"/>
</dbReference>
<evidence type="ECO:0000256" key="1">
    <source>
        <dbReference type="ARBA" id="ARBA00023015"/>
    </source>
</evidence>
<dbReference type="InterPro" id="IPR019888">
    <property type="entry name" value="Tscrpt_reg_AsnC-like"/>
</dbReference>
<dbReference type="PANTHER" id="PTHR30154">
    <property type="entry name" value="LEUCINE-RESPONSIVE REGULATORY PROTEIN"/>
    <property type="match status" value="1"/>
</dbReference>
<dbReference type="AlphaFoldDB" id="A0A246S1Z0"/>
<dbReference type="PANTHER" id="PTHR30154:SF46">
    <property type="entry name" value="TRANSCRIPTIONAL REGULATORY PROTEIN"/>
    <property type="match status" value="1"/>
</dbReference>
<dbReference type="InterPro" id="IPR036388">
    <property type="entry name" value="WH-like_DNA-bd_sf"/>
</dbReference>
<evidence type="ECO:0000256" key="2">
    <source>
        <dbReference type="ARBA" id="ARBA00023125"/>
    </source>
</evidence>
<keyword evidence="1" id="KW-0805">Transcription regulation</keyword>
<dbReference type="GO" id="GO:0043200">
    <property type="term" value="P:response to amino acid"/>
    <property type="evidence" value="ECO:0007669"/>
    <property type="project" value="TreeGrafter"/>
</dbReference>
<dbReference type="GO" id="GO:0043565">
    <property type="term" value="F:sequence-specific DNA binding"/>
    <property type="evidence" value="ECO:0007669"/>
    <property type="project" value="InterPro"/>
</dbReference>
<dbReference type="PROSITE" id="PS50956">
    <property type="entry name" value="HTH_ASNC_2"/>
    <property type="match status" value="1"/>
</dbReference>
<dbReference type="Gene3D" id="1.10.10.10">
    <property type="entry name" value="Winged helix-like DNA-binding domain superfamily/Winged helix DNA-binding domain"/>
    <property type="match status" value="1"/>
</dbReference>
<dbReference type="Gene3D" id="3.30.70.920">
    <property type="match status" value="1"/>
</dbReference>
<proteinExistence type="predicted"/>
<feature type="domain" description="HTH asnC-type" evidence="4">
    <location>
        <begin position="6"/>
        <end position="67"/>
    </location>
</feature>
<accession>A0A246S1Z0</accession>
<dbReference type="InterPro" id="IPR036390">
    <property type="entry name" value="WH_DNA-bd_sf"/>
</dbReference>
<dbReference type="EMBL" id="JPUA01000019">
    <property type="protein sequence ID" value="OWV30432.1"/>
    <property type="molecule type" value="Genomic_DNA"/>
</dbReference>
<dbReference type="SMART" id="SM00344">
    <property type="entry name" value="HTH_ASNC"/>
    <property type="match status" value="1"/>
</dbReference>
<keyword evidence="6" id="KW-1185">Reference proteome</keyword>
<protein>
    <submittedName>
        <fullName evidence="5">AsnC family transcriptional regulator</fullName>
    </submittedName>
</protein>
<dbReference type="GO" id="GO:0006355">
    <property type="term" value="P:regulation of DNA-templated transcription"/>
    <property type="evidence" value="ECO:0007669"/>
    <property type="project" value="UniProtKB-ARBA"/>
</dbReference>
<keyword evidence="2" id="KW-0238">DNA-binding</keyword>
<dbReference type="SUPFAM" id="SSF46785">
    <property type="entry name" value="Winged helix' DNA-binding domain"/>
    <property type="match status" value="1"/>
</dbReference>
<reference evidence="5 6" key="1">
    <citation type="submission" date="2014-08" db="EMBL/GenBank/DDBJ databases">
        <title>Draft genome sequence of a novel L-asparaginase producing marine bacterium, Halomonas campaniensis.</title>
        <authorList>
            <person name="Sundarakrishnan B."/>
            <person name="Moushumi Priya A."/>
            <person name="Raman G."/>
            <person name="Sakthivel N."/>
            <person name="Park S."/>
            <person name="Jayachandran S."/>
        </authorList>
    </citation>
    <scope>NUCLEOTIDE SEQUENCE [LARGE SCALE GENOMIC DNA]</scope>
    <source>
        <strain evidence="5 6">SK03</strain>
    </source>
</reference>
<dbReference type="Pfam" id="PF01037">
    <property type="entry name" value="AsnC_trans_reg"/>
    <property type="match status" value="1"/>
</dbReference>
<evidence type="ECO:0000256" key="3">
    <source>
        <dbReference type="ARBA" id="ARBA00023163"/>
    </source>
</evidence>